<dbReference type="Proteomes" id="UP000321571">
    <property type="component" value="Unassembled WGS sequence"/>
</dbReference>
<evidence type="ECO:0000313" key="1">
    <source>
        <dbReference type="EMBL" id="TXL61814.1"/>
    </source>
</evidence>
<name>A0A5C8NIX1_9ACTN</name>
<reference evidence="1 2" key="1">
    <citation type="submission" date="2019-06" db="EMBL/GenBank/DDBJ databases">
        <title>Aeromicrobium sp. nov., isolated from a maize field.</title>
        <authorList>
            <person name="Lin S.-Y."/>
            <person name="Tsai C.-F."/>
            <person name="Young C.-C."/>
        </authorList>
    </citation>
    <scope>NUCLEOTIDE SEQUENCE [LARGE SCALE GENOMIC DNA]</scope>
    <source>
        <strain evidence="1 2">CC-CFT486</strain>
    </source>
</reference>
<sequence>MADAGYSGTPQLKKLGIKAGMRLCVHGADPDWHFDGPHEATHVAGGPCDVLVVFVRAASELDAMPGWGEQIFPAGACWVAWPRKAAGHVSDVDENAIRDAALELGMVDVKVAAIDEDWSGLKIVWRKENRVR</sequence>
<comment type="caution">
    <text evidence="1">The sequence shown here is derived from an EMBL/GenBank/DDBJ whole genome shotgun (WGS) entry which is preliminary data.</text>
</comment>
<keyword evidence="2" id="KW-1185">Reference proteome</keyword>
<evidence type="ECO:0000313" key="2">
    <source>
        <dbReference type="Proteomes" id="UP000321571"/>
    </source>
</evidence>
<dbReference type="OrthoDB" id="9800461at2"/>
<dbReference type="AlphaFoldDB" id="A0A5C8NIX1"/>
<accession>A0A5C8NIX1</accession>
<protein>
    <submittedName>
        <fullName evidence="1">DUF3052 family protein</fullName>
    </submittedName>
</protein>
<dbReference type="RefSeq" id="WP_147683913.1">
    <property type="nucleotide sequence ID" value="NZ_VDUX01000002.1"/>
</dbReference>
<gene>
    <name evidence="1" type="ORF">FHP06_03565</name>
</gene>
<proteinExistence type="predicted"/>
<organism evidence="1 2">
    <name type="scientific">Aeromicrobium terrae</name>
    <dbReference type="NCBI Taxonomy" id="2498846"/>
    <lineage>
        <taxon>Bacteria</taxon>
        <taxon>Bacillati</taxon>
        <taxon>Actinomycetota</taxon>
        <taxon>Actinomycetes</taxon>
        <taxon>Propionibacteriales</taxon>
        <taxon>Nocardioidaceae</taxon>
        <taxon>Aeromicrobium</taxon>
    </lineage>
</organism>
<dbReference type="EMBL" id="VDUX01000002">
    <property type="protein sequence ID" value="TXL61814.1"/>
    <property type="molecule type" value="Genomic_DNA"/>
</dbReference>